<dbReference type="Proteomes" id="UP001432251">
    <property type="component" value="Chromosome"/>
</dbReference>
<organism evidence="1 2">
    <name type="scientific">Streptomyces citrinus</name>
    <dbReference type="NCBI Taxonomy" id="3118173"/>
    <lineage>
        <taxon>Bacteria</taxon>
        <taxon>Bacillati</taxon>
        <taxon>Actinomycetota</taxon>
        <taxon>Actinomycetes</taxon>
        <taxon>Kitasatosporales</taxon>
        <taxon>Streptomycetaceae</taxon>
        <taxon>Streptomyces</taxon>
    </lineage>
</organism>
<accession>A0ACD5AP49</accession>
<protein>
    <submittedName>
        <fullName evidence="1">IS5 family transposase</fullName>
    </submittedName>
</protein>
<evidence type="ECO:0000313" key="2">
    <source>
        <dbReference type="Proteomes" id="UP001432251"/>
    </source>
</evidence>
<name>A0ACD5AP49_9ACTN</name>
<dbReference type="EMBL" id="CP146022">
    <property type="protein sequence ID" value="WWQ68800.1"/>
    <property type="molecule type" value="Genomic_DNA"/>
</dbReference>
<evidence type="ECO:0000313" key="1">
    <source>
        <dbReference type="EMBL" id="WWQ68800.1"/>
    </source>
</evidence>
<gene>
    <name evidence="1" type="ORF">V2W30_39355</name>
</gene>
<keyword evidence="2" id="KW-1185">Reference proteome</keyword>
<sequence length="307" mass="34111">MSDSQLVADSGWCGTGLDGGVASRTSQEIVSSGLITRLNAVTAMVKRLVPDGLWELFQRAVPAAPVRPQGGGRRRYGDRQVLAAIVFVATTGCTWRQLPPGFGPSGPTAHRHFTEWSQARVWGKLHRLVLDELGARGGLDWSRCAIDSVNMRALKGGPDGPESRRSRQEGIEDPPDHGADRSALSIGISAANTHDSQGLEPMVRGIPPIRSRRGPRRRRPAKLHGDKGYDFDWLRTWLRSRSITPRIARRGIESSQRLGRHRWTVERTVAWLSGCHRLHRRYERKAEHFLAFAGIAAALICYRRLTA</sequence>
<reference evidence="1" key="1">
    <citation type="journal article" date="2025" name="Int. J. Syst. Evol. Microbiol.">
        <title>Streptomyces citrinus sp. nov., with yellow diffusible pigment.</title>
        <authorList>
            <person name="He Y."/>
            <person name="Yang E."/>
            <person name="Xu J."/>
            <person name="Sun Y."/>
            <person name="Sun L."/>
        </authorList>
    </citation>
    <scope>NUCLEOTIDE SEQUENCE</scope>
    <source>
        <strain evidence="1">Q6</strain>
    </source>
</reference>
<proteinExistence type="predicted"/>